<dbReference type="GO" id="GO:0099609">
    <property type="term" value="F:microtubule lateral binding"/>
    <property type="evidence" value="ECO:0007669"/>
    <property type="project" value="EnsemblFungi"/>
</dbReference>
<dbReference type="GO" id="GO:0035371">
    <property type="term" value="C:microtubule plus-end"/>
    <property type="evidence" value="ECO:0007669"/>
    <property type="project" value="EnsemblFungi"/>
</dbReference>
<dbReference type="STRING" id="1069680.M7NT96"/>
<dbReference type="VEuPathDB" id="FungiDB:PNEG_01219"/>
<dbReference type="PANTHER" id="PTHR10623">
    <property type="entry name" value="MICROTUBULE-ASSOCIATED PROTEIN RP/EB FAMILY MEMBER"/>
    <property type="match status" value="1"/>
</dbReference>
<dbReference type="RefSeq" id="XP_007873136.1">
    <property type="nucleotide sequence ID" value="XM_007874945.1"/>
</dbReference>
<dbReference type="GO" id="GO:0001671">
    <property type="term" value="F:ATPase activator activity"/>
    <property type="evidence" value="ECO:0007669"/>
    <property type="project" value="EnsemblFungi"/>
</dbReference>
<dbReference type="InterPro" id="IPR027328">
    <property type="entry name" value="MAPRE"/>
</dbReference>
<evidence type="ECO:0008006" key="16">
    <source>
        <dbReference type="Google" id="ProtNLM"/>
    </source>
</evidence>
<evidence type="ECO:0000256" key="8">
    <source>
        <dbReference type="ARBA" id="ARBA00023306"/>
    </source>
</evidence>
<dbReference type="GO" id="GO:0035372">
    <property type="term" value="P:protein localization to microtubule"/>
    <property type="evidence" value="ECO:0007669"/>
    <property type="project" value="EnsemblFungi"/>
</dbReference>
<dbReference type="GO" id="GO:0051301">
    <property type="term" value="P:cell division"/>
    <property type="evidence" value="ECO:0007669"/>
    <property type="project" value="UniProtKB-KW"/>
</dbReference>
<evidence type="ECO:0000256" key="6">
    <source>
        <dbReference type="ARBA" id="ARBA00022776"/>
    </source>
</evidence>
<dbReference type="Proteomes" id="UP000011958">
    <property type="component" value="Unassembled WGS sequence"/>
</dbReference>
<dbReference type="OMA" id="ETMPMNS"/>
<dbReference type="FunFam" id="1.10.418.10:FF:000028">
    <property type="entry name" value="RP/EB family microtubule-associated protein"/>
    <property type="match status" value="1"/>
</dbReference>
<dbReference type="SUPFAM" id="SSF140612">
    <property type="entry name" value="EB1 dimerisation domain-like"/>
    <property type="match status" value="1"/>
</dbReference>
<dbReference type="GO" id="GO:0000743">
    <property type="term" value="P:nuclear migration involved in conjugation with cellular fusion"/>
    <property type="evidence" value="ECO:0007669"/>
    <property type="project" value="EnsemblFungi"/>
</dbReference>
<comment type="similarity">
    <text evidence="2">Belongs to the MAPRE family.</text>
</comment>
<dbReference type="GeneID" id="19894916"/>
<evidence type="ECO:0000313" key="14">
    <source>
        <dbReference type="EMBL" id="EMR10507.1"/>
    </source>
</evidence>
<evidence type="ECO:0000256" key="1">
    <source>
        <dbReference type="ARBA" id="ARBA00004245"/>
    </source>
</evidence>
<feature type="compositionally biased region" description="Low complexity" evidence="11">
    <location>
        <begin position="185"/>
        <end position="194"/>
    </location>
</feature>
<dbReference type="Gene3D" id="1.10.418.10">
    <property type="entry name" value="Calponin-like domain"/>
    <property type="match status" value="1"/>
</dbReference>
<dbReference type="PROSITE" id="PS50021">
    <property type="entry name" value="CH"/>
    <property type="match status" value="1"/>
</dbReference>
<organism evidence="14 15">
    <name type="scientific">Pneumocystis murina (strain B123)</name>
    <name type="common">Mouse pneumocystis pneumonia agent</name>
    <name type="synonym">Pneumocystis carinii f. sp. muris</name>
    <dbReference type="NCBI Taxonomy" id="1069680"/>
    <lineage>
        <taxon>Eukaryota</taxon>
        <taxon>Fungi</taxon>
        <taxon>Dikarya</taxon>
        <taxon>Ascomycota</taxon>
        <taxon>Taphrinomycotina</taxon>
        <taxon>Pneumocystomycetes</taxon>
        <taxon>Pneumocystaceae</taxon>
        <taxon>Pneumocystis</taxon>
    </lineage>
</organism>
<feature type="domain" description="EB1 C-terminal" evidence="13">
    <location>
        <begin position="195"/>
        <end position="272"/>
    </location>
</feature>
<dbReference type="InterPro" id="IPR004953">
    <property type="entry name" value="EB1_C"/>
</dbReference>
<evidence type="ECO:0000259" key="12">
    <source>
        <dbReference type="PROSITE" id="PS50021"/>
    </source>
</evidence>
<evidence type="ECO:0000256" key="4">
    <source>
        <dbReference type="ARBA" id="ARBA00022618"/>
    </source>
</evidence>
<evidence type="ECO:0000256" key="2">
    <source>
        <dbReference type="ARBA" id="ARBA00010729"/>
    </source>
</evidence>
<keyword evidence="5 9" id="KW-0493">Microtubule</keyword>
<name>M7NT96_PNEMU</name>
<dbReference type="InterPro" id="IPR036133">
    <property type="entry name" value="EB1_C_sf"/>
</dbReference>
<dbReference type="GO" id="GO:0008093">
    <property type="term" value="F:cytoskeletal anchor activity"/>
    <property type="evidence" value="ECO:0007669"/>
    <property type="project" value="EnsemblFungi"/>
</dbReference>
<dbReference type="GO" id="GO:0044732">
    <property type="term" value="C:mitotic spindle pole body"/>
    <property type="evidence" value="ECO:0007669"/>
    <property type="project" value="EnsemblFungi"/>
</dbReference>
<dbReference type="EMBL" id="AFWA02000006">
    <property type="protein sequence ID" value="EMR10507.1"/>
    <property type="molecule type" value="Genomic_DNA"/>
</dbReference>
<evidence type="ECO:0000313" key="15">
    <source>
        <dbReference type="Proteomes" id="UP000011958"/>
    </source>
</evidence>
<keyword evidence="3" id="KW-0963">Cytoplasm</keyword>
<dbReference type="GO" id="GO:0005880">
    <property type="term" value="C:nuclear microtubule"/>
    <property type="evidence" value="ECO:0007669"/>
    <property type="project" value="EnsemblFungi"/>
</dbReference>
<evidence type="ECO:0000259" key="13">
    <source>
        <dbReference type="PROSITE" id="PS51230"/>
    </source>
</evidence>
<dbReference type="GO" id="GO:0051285">
    <property type="term" value="C:cell cortex of cell tip"/>
    <property type="evidence" value="ECO:0007669"/>
    <property type="project" value="EnsemblFungi"/>
</dbReference>
<dbReference type="GO" id="GO:0051010">
    <property type="term" value="F:microtubule plus-end binding"/>
    <property type="evidence" value="ECO:0007669"/>
    <property type="project" value="EnsemblFungi"/>
</dbReference>
<dbReference type="PROSITE" id="PS51230">
    <property type="entry name" value="EB1_C"/>
    <property type="match status" value="1"/>
</dbReference>
<evidence type="ECO:0000256" key="9">
    <source>
        <dbReference type="PROSITE-ProRule" id="PRU00576"/>
    </source>
</evidence>
<keyword evidence="15" id="KW-1185">Reference proteome</keyword>
<dbReference type="GO" id="GO:0051315">
    <property type="term" value="P:attachment of mitotic spindle microtubules to kinetochore"/>
    <property type="evidence" value="ECO:0007669"/>
    <property type="project" value="EnsemblFungi"/>
</dbReference>
<dbReference type="SUPFAM" id="SSF47576">
    <property type="entry name" value="Calponin-homology domain, CH-domain"/>
    <property type="match status" value="1"/>
</dbReference>
<dbReference type="InterPro" id="IPR001715">
    <property type="entry name" value="CH_dom"/>
</dbReference>
<evidence type="ECO:0000256" key="7">
    <source>
        <dbReference type="ARBA" id="ARBA00023212"/>
    </source>
</evidence>
<dbReference type="GO" id="GO:0061673">
    <property type="term" value="C:mitotic spindle astral microtubule"/>
    <property type="evidence" value="ECO:0007669"/>
    <property type="project" value="EnsemblFungi"/>
</dbReference>
<evidence type="ECO:0000256" key="11">
    <source>
        <dbReference type="SAM" id="MobiDB-lite"/>
    </source>
</evidence>
<dbReference type="GO" id="GO:1990023">
    <property type="term" value="C:mitotic spindle midzone"/>
    <property type="evidence" value="ECO:0007669"/>
    <property type="project" value="EnsemblFungi"/>
</dbReference>
<feature type="region of interest" description="Disordered" evidence="11">
    <location>
        <begin position="173"/>
        <end position="194"/>
    </location>
</feature>
<proteinExistence type="inferred from homology"/>
<reference evidence="15" key="1">
    <citation type="journal article" date="2016" name="Nat. Commun.">
        <title>Genome analysis of three Pneumocystis species reveals adaptation mechanisms to life exclusively in mammalian hosts.</title>
        <authorList>
            <person name="Ma L."/>
            <person name="Chen Z."/>
            <person name="Huang D.W."/>
            <person name="Kutty G."/>
            <person name="Ishihara M."/>
            <person name="Wang H."/>
            <person name="Abouelleil A."/>
            <person name="Bishop L."/>
            <person name="Davey E."/>
            <person name="Deng R."/>
            <person name="Deng X."/>
            <person name="Fan L."/>
            <person name="Fantoni G."/>
            <person name="Fitzgerald M."/>
            <person name="Gogineni E."/>
            <person name="Goldberg J.M."/>
            <person name="Handley G."/>
            <person name="Hu X."/>
            <person name="Huber C."/>
            <person name="Jiao X."/>
            <person name="Jones K."/>
            <person name="Levin J.Z."/>
            <person name="Liu Y."/>
            <person name="Macdonald P."/>
            <person name="Melnikov A."/>
            <person name="Raley C."/>
            <person name="Sassi M."/>
            <person name="Sherman B.T."/>
            <person name="Song X."/>
            <person name="Sykes S."/>
            <person name="Tran B."/>
            <person name="Walsh L."/>
            <person name="Xia Y."/>
            <person name="Yang J."/>
            <person name="Young S."/>
            <person name="Zeng Q."/>
            <person name="Zheng X."/>
            <person name="Stephens R."/>
            <person name="Nusbaum C."/>
            <person name="Birren B.W."/>
            <person name="Azadi P."/>
            <person name="Lempicki R.A."/>
            <person name="Cuomo C.A."/>
            <person name="Kovacs J.A."/>
        </authorList>
    </citation>
    <scope>NUCLEOTIDE SEQUENCE [LARGE SCALE GENOMIC DNA]</scope>
    <source>
        <strain evidence="15">B123</strain>
    </source>
</reference>
<dbReference type="GO" id="GO:0000742">
    <property type="term" value="P:karyogamy involved in conjugation with cellular fusion"/>
    <property type="evidence" value="ECO:0007669"/>
    <property type="project" value="EnsemblFungi"/>
</dbReference>
<evidence type="ECO:0000256" key="3">
    <source>
        <dbReference type="ARBA" id="ARBA00022490"/>
    </source>
</evidence>
<evidence type="ECO:0000256" key="10">
    <source>
        <dbReference type="SAM" id="Coils"/>
    </source>
</evidence>
<feature type="coiled-coil region" evidence="10">
    <location>
        <begin position="203"/>
        <end position="230"/>
    </location>
</feature>
<accession>M7NT96</accession>
<comment type="subcellular location">
    <subcellularLocation>
        <location evidence="1">Cytoplasm</location>
        <location evidence="1">Cytoskeleton</location>
    </subcellularLocation>
</comment>
<dbReference type="Gene3D" id="1.20.5.1430">
    <property type="match status" value="1"/>
</dbReference>
<protein>
    <recommendedName>
        <fullName evidence="16">EB1 C-terminal domain-containing protein</fullName>
    </recommendedName>
</protein>
<keyword evidence="8" id="KW-0131">Cell cycle</keyword>
<dbReference type="OrthoDB" id="2119228at2759"/>
<comment type="caution">
    <text evidence="14">The sequence shown here is derived from an EMBL/GenBank/DDBJ whole genome shotgun (WGS) entry which is preliminary data.</text>
</comment>
<dbReference type="eggNOG" id="KOG3000">
    <property type="taxonomic scope" value="Eukaryota"/>
</dbReference>
<keyword evidence="6" id="KW-0498">Mitosis</keyword>
<dbReference type="GO" id="GO:0055028">
    <property type="term" value="C:cortical microtubule"/>
    <property type="evidence" value="ECO:0007669"/>
    <property type="project" value="EnsemblFungi"/>
</dbReference>
<dbReference type="AlphaFoldDB" id="M7NT96"/>
<evidence type="ECO:0000256" key="5">
    <source>
        <dbReference type="ARBA" id="ARBA00022701"/>
    </source>
</evidence>
<keyword evidence="4" id="KW-0132">Cell division</keyword>
<gene>
    <name evidence="14" type="ORF">PNEG_01219</name>
</gene>
<dbReference type="FunFam" id="1.20.5.1430:FF:000005">
    <property type="entry name" value="Eb1, isoform E"/>
    <property type="match status" value="1"/>
</dbReference>
<dbReference type="HOGENOM" id="CLU_041744_2_1_1"/>
<keyword evidence="10" id="KW-0175">Coiled coil</keyword>
<keyword evidence="7" id="KW-0206">Cytoskeleton</keyword>
<dbReference type="GO" id="GO:0030989">
    <property type="term" value="P:dynein-driven meiotic oscillatory nuclear movement"/>
    <property type="evidence" value="ECO:0007669"/>
    <property type="project" value="EnsemblFungi"/>
</dbReference>
<dbReference type="InterPro" id="IPR036872">
    <property type="entry name" value="CH_dom_sf"/>
</dbReference>
<sequence>MLHVLYVCSIDFECVSFEGLTFSLTRQKDIFVFLLNFETLRLGAEMSESRHELVAWLNQLTNLNITKVEECGKGYVYAHVFDSIYGGVPFRKINFNCNNEYQYLQNWRVIQSIFTQHKIDKVVYVDRLIKCKFQDNLEFLQWVKKFWDQHFSGVEYNAIGRRGGKIASSSGYSAGSSGLHEQSSRKVSTVSTSSTRVSSNPSVAFLNSQIQTLQENAVGLEKERDFYFNKLRDIEILVQTAIDADPSAAQNEESLLRQIQNILYSIEEGFEVPDLNGDEINKQMDNLQIEDDDTF</sequence>
<feature type="domain" description="Calponin-homology (CH)" evidence="12">
    <location>
        <begin position="47"/>
        <end position="148"/>
    </location>
</feature>
<dbReference type="Pfam" id="PF03271">
    <property type="entry name" value="EB1"/>
    <property type="match status" value="1"/>
</dbReference>